<dbReference type="OrthoDB" id="9811471at2"/>
<dbReference type="AlphaFoldDB" id="A0A511NAS9"/>
<dbReference type="SUPFAM" id="SSF75304">
    <property type="entry name" value="Amidase signature (AS) enzymes"/>
    <property type="match status" value="1"/>
</dbReference>
<reference evidence="2 3" key="1">
    <citation type="submission" date="2019-07" db="EMBL/GenBank/DDBJ databases">
        <title>Whole genome shotgun sequence of Deinococcus cellulosilyticus NBRC 106333.</title>
        <authorList>
            <person name="Hosoyama A."/>
            <person name="Uohara A."/>
            <person name="Ohji S."/>
            <person name="Ichikawa N."/>
        </authorList>
    </citation>
    <scope>NUCLEOTIDE SEQUENCE [LARGE SCALE GENOMIC DNA]</scope>
    <source>
        <strain evidence="2 3">NBRC 106333</strain>
    </source>
</reference>
<sequence length="383" mass="41527">MDMDLHAWAHRPAEPLQKSSTGLLKGLTFSVKDLIGVSPWPLRASTQAPLPHVPDNPVTQKLLLAGATLIGKTHMHEIALGIMGMNPVAGQALNPLSPNRISGGSSSGAAITVATRECDFALGTDTGGSIRIPAALCGVYGFKPTYNLYSTQGVLPLSTTCDHLGTFARNIHMLQLVHQAILGERPLHLSWKGIKVGLWNIRDWVSPEVWETTENYSHKLQRLGAQVELFDFQVPTSTYGTIVLAEAAFTHRAALEREEKGFSEGTLALLQQGRAITAVQYLAAMKERNMVRQDLKGLFHRYDVLIAPTVPCIAPLLGEDSLDLPEGKVPLRQAFLRITSPWSLLGIPVVSVPLPLRGLSVGVQIMMPHGEDTRLLGLCAELG</sequence>
<keyword evidence="3" id="KW-1185">Reference proteome</keyword>
<evidence type="ECO:0000313" key="2">
    <source>
        <dbReference type="EMBL" id="GEM49608.1"/>
    </source>
</evidence>
<proteinExistence type="predicted"/>
<dbReference type="PANTHER" id="PTHR11895">
    <property type="entry name" value="TRANSAMIDASE"/>
    <property type="match status" value="1"/>
</dbReference>
<dbReference type="GO" id="GO:0003824">
    <property type="term" value="F:catalytic activity"/>
    <property type="evidence" value="ECO:0007669"/>
    <property type="project" value="InterPro"/>
</dbReference>
<evidence type="ECO:0000313" key="3">
    <source>
        <dbReference type="Proteomes" id="UP000321306"/>
    </source>
</evidence>
<dbReference type="RefSeq" id="WP_146890457.1">
    <property type="nucleotide sequence ID" value="NZ_BJXB01000038.1"/>
</dbReference>
<dbReference type="EMBL" id="BJXB01000038">
    <property type="protein sequence ID" value="GEM49608.1"/>
    <property type="molecule type" value="Genomic_DNA"/>
</dbReference>
<dbReference type="InterPro" id="IPR036928">
    <property type="entry name" value="AS_sf"/>
</dbReference>
<gene>
    <name evidence="2" type="ORF">DC3_52430</name>
</gene>
<name>A0A511NAS9_DEIC1</name>
<accession>A0A511NAS9</accession>
<dbReference type="Gene3D" id="3.90.1300.10">
    <property type="entry name" value="Amidase signature (AS) domain"/>
    <property type="match status" value="1"/>
</dbReference>
<feature type="domain" description="Amidase" evidence="1">
    <location>
        <begin position="12"/>
        <end position="376"/>
    </location>
</feature>
<dbReference type="PANTHER" id="PTHR11895:SF151">
    <property type="entry name" value="GLUTAMYL-TRNA(GLN) AMIDOTRANSFERASE SUBUNIT A"/>
    <property type="match status" value="1"/>
</dbReference>
<dbReference type="Proteomes" id="UP000321306">
    <property type="component" value="Unassembled WGS sequence"/>
</dbReference>
<dbReference type="Pfam" id="PF01425">
    <property type="entry name" value="Amidase"/>
    <property type="match status" value="1"/>
</dbReference>
<evidence type="ECO:0000259" key="1">
    <source>
        <dbReference type="Pfam" id="PF01425"/>
    </source>
</evidence>
<dbReference type="InterPro" id="IPR000120">
    <property type="entry name" value="Amidase"/>
</dbReference>
<organism evidence="2 3">
    <name type="scientific">Deinococcus cellulosilyticus (strain DSM 18568 / NBRC 106333 / KACC 11606 / 5516J-15)</name>
    <dbReference type="NCBI Taxonomy" id="1223518"/>
    <lineage>
        <taxon>Bacteria</taxon>
        <taxon>Thermotogati</taxon>
        <taxon>Deinococcota</taxon>
        <taxon>Deinococci</taxon>
        <taxon>Deinococcales</taxon>
        <taxon>Deinococcaceae</taxon>
        <taxon>Deinococcus</taxon>
    </lineage>
</organism>
<comment type="caution">
    <text evidence="2">The sequence shown here is derived from an EMBL/GenBank/DDBJ whole genome shotgun (WGS) entry which is preliminary data.</text>
</comment>
<dbReference type="InterPro" id="IPR023631">
    <property type="entry name" value="Amidase_dom"/>
</dbReference>
<protein>
    <submittedName>
        <fullName evidence="2">Amidase</fullName>
    </submittedName>
</protein>